<name>A0A9Q1G0Y7_SYNKA</name>
<dbReference type="AlphaFoldDB" id="A0A9Q1G0Y7"/>
<dbReference type="EMBL" id="JAINUF010000003">
    <property type="protein sequence ID" value="KAJ8371202.1"/>
    <property type="molecule type" value="Genomic_DNA"/>
</dbReference>
<sequence>MAARGQPCSELPAVFLKEKHREALSGARGGPAQGPDSRLPVAFNSATEAITPHHAHALSSSLDQHQNQNQSDQSRSIKKPHSHNAGSFR</sequence>
<keyword evidence="3" id="KW-1185">Reference proteome</keyword>
<protein>
    <submittedName>
        <fullName evidence="2">Uncharacterized protein</fullName>
    </submittedName>
</protein>
<evidence type="ECO:0000256" key="1">
    <source>
        <dbReference type="SAM" id="MobiDB-lite"/>
    </source>
</evidence>
<gene>
    <name evidence="2" type="ORF">SKAU_G00112300</name>
</gene>
<comment type="caution">
    <text evidence="2">The sequence shown here is derived from an EMBL/GenBank/DDBJ whole genome shotgun (WGS) entry which is preliminary data.</text>
</comment>
<reference evidence="2" key="1">
    <citation type="journal article" date="2023" name="Science">
        <title>Genome structures resolve the early diversification of teleost fishes.</title>
        <authorList>
            <person name="Parey E."/>
            <person name="Louis A."/>
            <person name="Montfort J."/>
            <person name="Bouchez O."/>
            <person name="Roques C."/>
            <person name="Iampietro C."/>
            <person name="Lluch J."/>
            <person name="Castinel A."/>
            <person name="Donnadieu C."/>
            <person name="Desvignes T."/>
            <person name="Floi Bucao C."/>
            <person name="Jouanno E."/>
            <person name="Wen M."/>
            <person name="Mejri S."/>
            <person name="Dirks R."/>
            <person name="Jansen H."/>
            <person name="Henkel C."/>
            <person name="Chen W.J."/>
            <person name="Zahm M."/>
            <person name="Cabau C."/>
            <person name="Klopp C."/>
            <person name="Thompson A.W."/>
            <person name="Robinson-Rechavi M."/>
            <person name="Braasch I."/>
            <person name="Lecointre G."/>
            <person name="Bobe J."/>
            <person name="Postlethwait J.H."/>
            <person name="Berthelot C."/>
            <person name="Roest Crollius H."/>
            <person name="Guiguen Y."/>
        </authorList>
    </citation>
    <scope>NUCLEOTIDE SEQUENCE</scope>
    <source>
        <strain evidence="2">WJC10195</strain>
    </source>
</reference>
<feature type="region of interest" description="Disordered" evidence="1">
    <location>
        <begin position="22"/>
        <end position="89"/>
    </location>
</feature>
<accession>A0A9Q1G0Y7</accession>
<proteinExistence type="predicted"/>
<dbReference type="Proteomes" id="UP001152622">
    <property type="component" value="Chromosome 3"/>
</dbReference>
<evidence type="ECO:0000313" key="2">
    <source>
        <dbReference type="EMBL" id="KAJ8371202.1"/>
    </source>
</evidence>
<evidence type="ECO:0000313" key="3">
    <source>
        <dbReference type="Proteomes" id="UP001152622"/>
    </source>
</evidence>
<feature type="compositionally biased region" description="Low complexity" evidence="1">
    <location>
        <begin position="58"/>
        <end position="74"/>
    </location>
</feature>
<organism evidence="2 3">
    <name type="scientific">Synaphobranchus kaupii</name>
    <name type="common">Kaup's arrowtooth eel</name>
    <dbReference type="NCBI Taxonomy" id="118154"/>
    <lineage>
        <taxon>Eukaryota</taxon>
        <taxon>Metazoa</taxon>
        <taxon>Chordata</taxon>
        <taxon>Craniata</taxon>
        <taxon>Vertebrata</taxon>
        <taxon>Euteleostomi</taxon>
        <taxon>Actinopterygii</taxon>
        <taxon>Neopterygii</taxon>
        <taxon>Teleostei</taxon>
        <taxon>Anguilliformes</taxon>
        <taxon>Synaphobranchidae</taxon>
        <taxon>Synaphobranchus</taxon>
    </lineage>
</organism>